<dbReference type="InterPro" id="IPR000945">
    <property type="entry name" value="DBH-like"/>
</dbReference>
<protein>
    <submittedName>
        <fullName evidence="7">Copper type II ascorbate-dependent monooxygenase, C-terminal domain</fullName>
    </submittedName>
</protein>
<keyword evidence="3 5" id="KW-0408">Iron</keyword>
<evidence type="ECO:0000256" key="5">
    <source>
        <dbReference type="PROSITE-ProRule" id="PRU00433"/>
    </source>
</evidence>
<keyword evidence="1 5" id="KW-0349">Heme</keyword>
<name>A0A1I2IKB5_9BACT</name>
<evidence type="ECO:0000256" key="4">
    <source>
        <dbReference type="ARBA" id="ARBA00023157"/>
    </source>
</evidence>
<dbReference type="PANTHER" id="PTHR10157:SF23">
    <property type="entry name" value="MOXD1 HOMOLOG 1"/>
    <property type="match status" value="1"/>
</dbReference>
<dbReference type="InterPro" id="IPR014784">
    <property type="entry name" value="Cu2_ascorb_mOase-like_C"/>
</dbReference>
<proteinExistence type="predicted"/>
<dbReference type="Gene3D" id="2.60.120.230">
    <property type="match status" value="1"/>
</dbReference>
<dbReference type="GO" id="GO:0004500">
    <property type="term" value="F:dopamine beta-monooxygenase activity"/>
    <property type="evidence" value="ECO:0007669"/>
    <property type="project" value="InterPro"/>
</dbReference>
<keyword evidence="4" id="KW-1015">Disulfide bond</keyword>
<dbReference type="InterPro" id="IPR009056">
    <property type="entry name" value="Cyt_c-like_dom"/>
</dbReference>
<dbReference type="GO" id="GO:0005507">
    <property type="term" value="F:copper ion binding"/>
    <property type="evidence" value="ECO:0007669"/>
    <property type="project" value="InterPro"/>
</dbReference>
<keyword evidence="7" id="KW-0503">Monooxygenase</keyword>
<dbReference type="Proteomes" id="UP000199400">
    <property type="component" value="Unassembled WGS sequence"/>
</dbReference>
<dbReference type="GO" id="GO:0009055">
    <property type="term" value="F:electron transfer activity"/>
    <property type="evidence" value="ECO:0007669"/>
    <property type="project" value="InterPro"/>
</dbReference>
<accession>A0A1I2IKB5</accession>
<gene>
    <name evidence="7" type="ORF">SAMN02745121_08796</name>
</gene>
<evidence type="ECO:0000256" key="3">
    <source>
        <dbReference type="ARBA" id="ARBA00023004"/>
    </source>
</evidence>
<dbReference type="InterPro" id="IPR008977">
    <property type="entry name" value="PHM/PNGase_F_dom_sf"/>
</dbReference>
<dbReference type="RefSeq" id="WP_170136050.1">
    <property type="nucleotide sequence ID" value="NZ_FOMX01000070.1"/>
</dbReference>
<reference evidence="8" key="1">
    <citation type="submission" date="2016-10" db="EMBL/GenBank/DDBJ databases">
        <authorList>
            <person name="Varghese N."/>
            <person name="Submissions S."/>
        </authorList>
    </citation>
    <scope>NUCLEOTIDE SEQUENCE [LARGE SCALE GENOMIC DNA]</scope>
    <source>
        <strain evidence="8">ATCC 25963</strain>
    </source>
</reference>
<dbReference type="PANTHER" id="PTHR10157">
    <property type="entry name" value="DOPAMINE BETA HYDROXYLASE RELATED"/>
    <property type="match status" value="1"/>
</dbReference>
<evidence type="ECO:0000313" key="8">
    <source>
        <dbReference type="Proteomes" id="UP000199400"/>
    </source>
</evidence>
<feature type="domain" description="Cytochrome c" evidence="6">
    <location>
        <begin position="30"/>
        <end position="116"/>
    </location>
</feature>
<dbReference type="STRING" id="54.SAMN02745121_08796"/>
<dbReference type="AlphaFoldDB" id="A0A1I2IKB5"/>
<keyword evidence="2 5" id="KW-0479">Metal-binding</keyword>
<dbReference type="InterPro" id="IPR024548">
    <property type="entry name" value="Cu2_monoox_C"/>
</dbReference>
<organism evidence="7 8">
    <name type="scientific">Nannocystis exedens</name>
    <dbReference type="NCBI Taxonomy" id="54"/>
    <lineage>
        <taxon>Bacteria</taxon>
        <taxon>Pseudomonadati</taxon>
        <taxon>Myxococcota</taxon>
        <taxon>Polyangia</taxon>
        <taxon>Nannocystales</taxon>
        <taxon>Nannocystaceae</taxon>
        <taxon>Nannocystis</taxon>
    </lineage>
</organism>
<evidence type="ECO:0000313" key="7">
    <source>
        <dbReference type="EMBL" id="SFF42704.1"/>
    </source>
</evidence>
<dbReference type="EMBL" id="FOMX01000070">
    <property type="protein sequence ID" value="SFF42704.1"/>
    <property type="molecule type" value="Genomic_DNA"/>
</dbReference>
<dbReference type="GO" id="GO:0020037">
    <property type="term" value="F:heme binding"/>
    <property type="evidence" value="ECO:0007669"/>
    <property type="project" value="InterPro"/>
</dbReference>
<evidence type="ECO:0000256" key="1">
    <source>
        <dbReference type="ARBA" id="ARBA00022617"/>
    </source>
</evidence>
<dbReference type="SUPFAM" id="SSF49742">
    <property type="entry name" value="PHM/PNGase F"/>
    <property type="match status" value="2"/>
</dbReference>
<dbReference type="SUPFAM" id="SSF46626">
    <property type="entry name" value="Cytochrome c"/>
    <property type="match status" value="1"/>
</dbReference>
<evidence type="ECO:0000256" key="2">
    <source>
        <dbReference type="ARBA" id="ARBA00022723"/>
    </source>
</evidence>
<dbReference type="PROSITE" id="PS51007">
    <property type="entry name" value="CYTC"/>
    <property type="match status" value="1"/>
</dbReference>
<dbReference type="Pfam" id="PF03712">
    <property type="entry name" value="Cu2_monoox_C"/>
    <property type="match status" value="1"/>
</dbReference>
<keyword evidence="7" id="KW-0560">Oxidoreductase</keyword>
<evidence type="ECO:0000259" key="6">
    <source>
        <dbReference type="PROSITE" id="PS51007"/>
    </source>
</evidence>
<dbReference type="InterPro" id="IPR036909">
    <property type="entry name" value="Cyt_c-like_dom_sf"/>
</dbReference>
<dbReference type="InterPro" id="IPR036939">
    <property type="entry name" value="Cu2_ascorb_mOase_N_sf"/>
</dbReference>
<sequence length="424" mass="45918">MRDQQVSCIALFFTCLAPTACSEPEETDLPDYARSVAPLLEKHCVSCHSAGMVAPFALETYADARSFGPALVAAVQARTMPPWNLDNSGTCQTYDNARWMSDEEIATFAAWVDAGMPEGEPRGPLVAPTTEPLALTVELGMTEPYTPAGTPEHPMDDYRCFVVPGFATPTFVTGFQLTPGELAQVHHVIGYAIMDPSAEAKFAERDAAAPGPGFSCFGGLVDDGVLGVFGWAPGSLGERYPAGVGVEIPAAGSLVLEVHYNLAAGARPDLTRVAFEVAPQVEWPVLLFGYDDLALQLEPGLSSAKHEHSFRFTDLGLDEPMLAFGVGPHMHTRGRTQRLVVERPDGTSTCLMDVPRWDFHWQDSGLYTEPVPLAPDELLHTTCTYDTRGDQAPIAWGENTDDEMCLSSLFLARANGRPWAELLK</sequence>
<dbReference type="Gene3D" id="2.60.120.310">
    <property type="entry name" value="Copper type II, ascorbate-dependent monooxygenase, N-terminal domain"/>
    <property type="match status" value="1"/>
</dbReference>
<keyword evidence="8" id="KW-1185">Reference proteome</keyword>